<dbReference type="SUPFAM" id="SSF54523">
    <property type="entry name" value="Pili subunits"/>
    <property type="match status" value="1"/>
</dbReference>
<keyword evidence="1" id="KW-0472">Membrane</keyword>
<dbReference type="Pfam" id="PF07596">
    <property type="entry name" value="SBP_bac_10"/>
    <property type="match status" value="1"/>
</dbReference>
<comment type="caution">
    <text evidence="3">The sequence shown here is derived from an EMBL/GenBank/DDBJ whole genome shotgun (WGS) entry which is preliminary data.</text>
</comment>
<evidence type="ECO:0000256" key="1">
    <source>
        <dbReference type="SAM" id="Phobius"/>
    </source>
</evidence>
<evidence type="ECO:0000313" key="3">
    <source>
        <dbReference type="EMBL" id="MCC9641897.1"/>
    </source>
</evidence>
<proteinExistence type="predicted"/>
<dbReference type="NCBIfam" id="TIGR04294">
    <property type="entry name" value="pre_pil_HX9DG"/>
    <property type="match status" value="1"/>
</dbReference>
<evidence type="ECO:0000259" key="2">
    <source>
        <dbReference type="Pfam" id="PF07596"/>
    </source>
</evidence>
<dbReference type="InterPro" id="IPR027558">
    <property type="entry name" value="Pre_pil_HX9DG_C"/>
</dbReference>
<keyword evidence="1" id="KW-0812">Transmembrane</keyword>
<dbReference type="Proteomes" id="UP001430306">
    <property type="component" value="Unassembled WGS sequence"/>
</dbReference>
<feature type="transmembrane region" description="Helical" evidence="1">
    <location>
        <begin position="12"/>
        <end position="33"/>
    </location>
</feature>
<feature type="domain" description="DUF1559" evidence="2">
    <location>
        <begin position="34"/>
        <end position="315"/>
    </location>
</feature>
<dbReference type="EMBL" id="JAJKFW010000012">
    <property type="protein sequence ID" value="MCC9641897.1"/>
    <property type="molecule type" value="Genomic_DNA"/>
</dbReference>
<dbReference type="PANTHER" id="PTHR30093:SF2">
    <property type="entry name" value="TYPE II SECRETION SYSTEM PROTEIN H"/>
    <property type="match status" value="1"/>
</dbReference>
<organism evidence="3 4">
    <name type="scientific">Rhodopirellula halodulae</name>
    <dbReference type="NCBI Taxonomy" id="2894198"/>
    <lineage>
        <taxon>Bacteria</taxon>
        <taxon>Pseudomonadati</taxon>
        <taxon>Planctomycetota</taxon>
        <taxon>Planctomycetia</taxon>
        <taxon>Pirellulales</taxon>
        <taxon>Pirellulaceae</taxon>
        <taxon>Rhodopirellula</taxon>
    </lineage>
</organism>
<dbReference type="RefSeq" id="WP_230272376.1">
    <property type="nucleotide sequence ID" value="NZ_JAJKFW010000012.1"/>
</dbReference>
<protein>
    <submittedName>
        <fullName evidence="3">DUF1559 domain-containing protein</fullName>
    </submittedName>
</protein>
<dbReference type="InterPro" id="IPR045584">
    <property type="entry name" value="Pilin-like"/>
</dbReference>
<dbReference type="InterPro" id="IPR011453">
    <property type="entry name" value="DUF1559"/>
</dbReference>
<evidence type="ECO:0000313" key="4">
    <source>
        <dbReference type="Proteomes" id="UP001430306"/>
    </source>
</evidence>
<keyword evidence="1" id="KW-1133">Transmembrane helix</keyword>
<gene>
    <name evidence="3" type="ORF">LOC71_06390</name>
</gene>
<reference evidence="3" key="1">
    <citation type="submission" date="2021-11" db="EMBL/GenBank/DDBJ databases">
        <title>Genome sequence.</title>
        <authorList>
            <person name="Sun Q."/>
        </authorList>
    </citation>
    <scope>NUCLEOTIDE SEQUENCE</scope>
    <source>
        <strain evidence="3">JC740</strain>
    </source>
</reference>
<sequence>MSSQRSTSWMDGITLYVACIVGLSLLATALPRWRQSARSAACEMNLKQLGLAFHNYHSAYRQLPMGSGGTSPGSVDEPLLGNANRLSPWVGITPFMEQQALWEQISNPMSVANKRFPAMGPVPWYDFESYPPWKKRPQSLACPADSTTKKFPTASSYVVNYGDAVMNVGASPLREMPPYGKTPAALRGMFGREMAFRFRDVLDGLSNTLMVSEAKIGGVQVAKNVSGMIERPTVCIDAQGKADTEYWPEGRKACWADGSLLSTGVQTILPPNSPSATSEKGELEGILSASSHHGEGAHVLIADGSVRFASQSIDMGDQDSPTVAQGHLDGGKTLPPGSRSPFGVWGALGTRAAKDRFDVAALSDPVRTYQESELAEFAAYELETWHAAKGTGKLQARQIDLSDKGVLTLMSESGDIRRLGLSRFASQDAYRAVETHRKRIQDQSKLLLEHLATQLDLLEDKQFETFVREWMVVNSDDESKSNVAMMAGLLKQQRGAMITKYDQLLELFHQMDEMTRAKLQENLTTGKGLARNFQMQFVQGKWKVVAEGRFNRAIGRPQEFMGVFEAAADPFGGR</sequence>
<keyword evidence="4" id="KW-1185">Reference proteome</keyword>
<name>A0ABS8NEB8_9BACT</name>
<accession>A0ABS8NEB8</accession>
<dbReference type="PANTHER" id="PTHR30093">
    <property type="entry name" value="GENERAL SECRETION PATHWAY PROTEIN G"/>
    <property type="match status" value="1"/>
</dbReference>